<dbReference type="KEGG" id="buu:WS70_18835"/>
<accession>A0A1B4FK09</accession>
<evidence type="ECO:0000313" key="2">
    <source>
        <dbReference type="EMBL" id="AOJ03962.1"/>
    </source>
</evidence>
<protein>
    <submittedName>
        <fullName evidence="2">Uncharacterized protein</fullName>
    </submittedName>
</protein>
<dbReference type="EMBL" id="CP013387">
    <property type="protein sequence ID" value="AOJ03962.1"/>
    <property type="molecule type" value="Genomic_DNA"/>
</dbReference>
<feature type="compositionally biased region" description="Basic and acidic residues" evidence="1">
    <location>
        <begin position="40"/>
        <end position="70"/>
    </location>
</feature>
<sequence>MIVVFGAIRIGVPSGFSRRFFEADEMRKQRRAARAASNGERTKCGDMERANRMRTSFERGASRSRRIDAA</sequence>
<dbReference type="Proteomes" id="UP000062519">
    <property type="component" value="Chromosome 2"/>
</dbReference>
<dbReference type="RefSeq" id="WP_059472498.1">
    <property type="nucleotide sequence ID" value="NZ_CP013387.1"/>
</dbReference>
<feature type="region of interest" description="Disordered" evidence="1">
    <location>
        <begin position="31"/>
        <end position="70"/>
    </location>
</feature>
<proteinExistence type="predicted"/>
<organism evidence="2 3">
    <name type="scientific">Burkholderia mayonis</name>
    <dbReference type="NCBI Taxonomy" id="1385591"/>
    <lineage>
        <taxon>Bacteria</taxon>
        <taxon>Pseudomonadati</taxon>
        <taxon>Pseudomonadota</taxon>
        <taxon>Betaproteobacteria</taxon>
        <taxon>Burkholderiales</taxon>
        <taxon>Burkholderiaceae</taxon>
        <taxon>Burkholderia</taxon>
        <taxon>pseudomallei group</taxon>
    </lineage>
</organism>
<reference evidence="2 3" key="1">
    <citation type="submission" date="2015-12" db="EMBL/GenBank/DDBJ databases">
        <title>Diversity of Burkholderia near neighbor genomes.</title>
        <authorList>
            <person name="Sahl J."/>
            <person name="Wagner D."/>
            <person name="Keim P."/>
        </authorList>
    </citation>
    <scope>NUCLEOTIDE SEQUENCE [LARGE SCALE GENOMIC DNA]</scope>
    <source>
        <strain evidence="2 3">BDU6</strain>
    </source>
</reference>
<dbReference type="AlphaFoldDB" id="A0A1B4FK09"/>
<evidence type="ECO:0000313" key="3">
    <source>
        <dbReference type="Proteomes" id="UP000062519"/>
    </source>
</evidence>
<evidence type="ECO:0000256" key="1">
    <source>
        <dbReference type="SAM" id="MobiDB-lite"/>
    </source>
</evidence>
<name>A0A1B4FK09_9BURK</name>
<gene>
    <name evidence="2" type="ORF">WS70_18835</name>
</gene>
<keyword evidence="3" id="KW-1185">Reference proteome</keyword>